<dbReference type="KEGG" id="snan:I6N98_13250"/>
<dbReference type="InterPro" id="IPR041411">
    <property type="entry name" value="Ldi"/>
</dbReference>
<feature type="domain" description="Linalool dehydratase/isomerase" evidence="2">
    <location>
        <begin position="222"/>
        <end position="516"/>
    </location>
</feature>
<accession>A0A7T4QZ16</accession>
<protein>
    <recommendedName>
        <fullName evidence="2">Linalool dehydratase/isomerase domain-containing protein</fullName>
    </recommendedName>
</protein>
<evidence type="ECO:0000313" key="4">
    <source>
        <dbReference type="Proteomes" id="UP000596063"/>
    </source>
</evidence>
<feature type="transmembrane region" description="Helical" evidence="1">
    <location>
        <begin position="99"/>
        <end position="117"/>
    </location>
</feature>
<dbReference type="RefSeq" id="WP_198568828.1">
    <property type="nucleotide sequence ID" value="NZ_CP066167.1"/>
</dbReference>
<reference evidence="3 4" key="1">
    <citation type="submission" date="2020-12" db="EMBL/GenBank/DDBJ databases">
        <authorList>
            <person name="Shan Y."/>
        </authorList>
    </citation>
    <scope>NUCLEOTIDE SEQUENCE [LARGE SCALE GENOMIC DNA]</scope>
    <source>
        <strain evidence="4">csc3.9</strain>
    </source>
</reference>
<keyword evidence="1" id="KW-1133">Transmembrane helix</keyword>
<feature type="transmembrane region" description="Helical" evidence="1">
    <location>
        <begin position="74"/>
        <end position="94"/>
    </location>
</feature>
<evidence type="ECO:0000259" key="2">
    <source>
        <dbReference type="Pfam" id="PF18566"/>
    </source>
</evidence>
<dbReference type="EMBL" id="CP066167">
    <property type="protein sequence ID" value="QQD17326.1"/>
    <property type="molecule type" value="Genomic_DNA"/>
</dbReference>
<name>A0A7T4QZ16_9GAMM</name>
<proteinExistence type="predicted"/>
<keyword evidence="1" id="KW-0472">Membrane</keyword>
<sequence>MEQAIANIEQDPRFNRDVSAGPLSQSRLKRTKLFFLTMAMVGLLPTLFGLSPALQSAGLGLLWPGGGFAALGGWALLMIPVFYALYWVTLVVWFGSGNILAPILLWVLGAIIPAALIGDTGPWPYAPYLVLALVAIREGRDVLKNRKQLREAIERREKRKTYLARAIKNVDKRAVAEPSPGSRELNEKQLASARYLFDRALQPIGEYVGYNKIDQFQTSALRYQFNTVGYGLAEMQCHYTPNFHGYLNDAQQRLIEQMLQRPIWGYWPLENMWGNLNFNFDPCAKDNIMLTGFFGLQICQYMSNTGDRRYAEPGSLTFVYNAKKVYKHDIHSMIGSIVKNQNEQAFCLYPCEPNWVYTPCNFMGMKALALYDRLFGTSHFKDIYPRFIEKLDAEFTQADGSVIALRSNLTGFAVPFPFADDGRALYFNPINHERAKESWALAREELFYEENGELKIKLEGAGVDMGNYSKGQQANIQNLISAAREFGDAEAAQAAESLMDEMYPPRIENGTAIYPGSCSTNTTLARALMLGTNDYRNSILKGPPASALQGPILSGIHYPQVLVAKAFSHTGKDLELVLYPGQDYTEPTLTIERLAPESSYKVNIDGADTGLQANAQGVAKLDIKLTARAHITLTPTV</sequence>
<evidence type="ECO:0000313" key="3">
    <source>
        <dbReference type="EMBL" id="QQD17326.1"/>
    </source>
</evidence>
<organism evidence="3 4">
    <name type="scientific">Spongiibacter nanhainus</name>
    <dbReference type="NCBI Taxonomy" id="2794344"/>
    <lineage>
        <taxon>Bacteria</taxon>
        <taxon>Pseudomonadati</taxon>
        <taxon>Pseudomonadota</taxon>
        <taxon>Gammaproteobacteria</taxon>
        <taxon>Cellvibrionales</taxon>
        <taxon>Spongiibacteraceae</taxon>
        <taxon>Spongiibacter</taxon>
    </lineage>
</organism>
<keyword evidence="1" id="KW-0812">Transmembrane</keyword>
<gene>
    <name evidence="3" type="ORF">I6N98_13250</name>
</gene>
<feature type="transmembrane region" description="Helical" evidence="1">
    <location>
        <begin position="33"/>
        <end position="54"/>
    </location>
</feature>
<dbReference type="Proteomes" id="UP000596063">
    <property type="component" value="Chromosome"/>
</dbReference>
<dbReference type="Pfam" id="PF18566">
    <property type="entry name" value="Ldi"/>
    <property type="match status" value="1"/>
</dbReference>
<evidence type="ECO:0000256" key="1">
    <source>
        <dbReference type="SAM" id="Phobius"/>
    </source>
</evidence>
<dbReference type="AlphaFoldDB" id="A0A7T4QZ16"/>
<keyword evidence="4" id="KW-1185">Reference proteome</keyword>